<reference evidence="4 5" key="1">
    <citation type="submission" date="2018-07" db="EMBL/GenBank/DDBJ databases">
        <title>Genome analysis of Larkinella rosea.</title>
        <authorList>
            <person name="Zhou Z."/>
            <person name="Wang G."/>
        </authorList>
    </citation>
    <scope>NUCLEOTIDE SEQUENCE [LARGE SCALE GENOMIC DNA]</scope>
    <source>
        <strain evidence="5">zzj9</strain>
    </source>
</reference>
<keyword evidence="2" id="KW-0812">Transmembrane</keyword>
<feature type="transmembrane region" description="Helical" evidence="2">
    <location>
        <begin position="17"/>
        <end position="39"/>
    </location>
</feature>
<dbReference type="EMBL" id="QOWE01000017">
    <property type="protein sequence ID" value="RCR67701.1"/>
    <property type="molecule type" value="Genomic_DNA"/>
</dbReference>
<dbReference type="SUPFAM" id="SSF53335">
    <property type="entry name" value="S-adenosyl-L-methionine-dependent methyltransferases"/>
    <property type="match status" value="1"/>
</dbReference>
<dbReference type="InterPro" id="IPR051203">
    <property type="entry name" value="Polysaccharide_Synthase-Rel"/>
</dbReference>
<evidence type="ECO:0000259" key="3">
    <source>
        <dbReference type="Pfam" id="PF02719"/>
    </source>
</evidence>
<dbReference type="AlphaFoldDB" id="A0A368JNH6"/>
<feature type="domain" description="Polysaccharide biosynthesis protein CapD-like" evidence="3">
    <location>
        <begin position="298"/>
        <end position="588"/>
    </location>
</feature>
<organism evidence="4 5">
    <name type="scientific">Larkinella punicea</name>
    <dbReference type="NCBI Taxonomy" id="2315727"/>
    <lineage>
        <taxon>Bacteria</taxon>
        <taxon>Pseudomonadati</taxon>
        <taxon>Bacteroidota</taxon>
        <taxon>Cytophagia</taxon>
        <taxon>Cytophagales</taxon>
        <taxon>Spirosomataceae</taxon>
        <taxon>Larkinella</taxon>
    </lineage>
</organism>
<dbReference type="PANTHER" id="PTHR43318:SF1">
    <property type="entry name" value="POLYSACCHARIDE BIOSYNTHESIS PROTEIN EPSC-RELATED"/>
    <property type="match status" value="1"/>
</dbReference>
<dbReference type="Proteomes" id="UP000253383">
    <property type="component" value="Unassembled WGS sequence"/>
</dbReference>
<dbReference type="InterPro" id="IPR029063">
    <property type="entry name" value="SAM-dependent_MTases_sf"/>
</dbReference>
<accession>A0A368JNH6</accession>
<dbReference type="Pfam" id="PF02719">
    <property type="entry name" value="Polysacc_synt_2"/>
    <property type="match status" value="1"/>
</dbReference>
<gene>
    <name evidence="4" type="ORF">DUE52_20065</name>
</gene>
<dbReference type="SUPFAM" id="SSF51735">
    <property type="entry name" value="NAD(P)-binding Rossmann-fold domains"/>
    <property type="match status" value="1"/>
</dbReference>
<sequence length="640" mass="71941">MIENYLRTHTNRFLSSYLILLTDTIIAGIAFALAYGLRFNFDFSAMNGDNLLAGLLITTLCRLICFVLVGSYRGIIRHTSLEDLRLLGLAVTMSTALTALVSGLLALGSGLWPLYIPVSILLIDYCCCLVMLAASRFGAKALYWHLLLVGGGRRQPVLIYGAGQTGLLTRKALEQDPDHWYQMLAFVDDDPAKRGKVLEGVEVLSRQQAYRRFIKGQTVLPQVILAMESGTPHQRAQITDFFLQYDIPLKTVPGVRQWMDGRLDTLQIRDIRIEDLLERAPIQLFNDTLRAQLDDQVVMVTGAAGSIGSELVRQLLSHHPRTIVLVDQAESALFDLEFQLRQHFKTALNEIRLVIKIADVSNQTRMQHVFRDTRPTLVFHAAAYKHVPLMEEHPFEAVRVNVLGTQVMADLALEYGVQRFVMISTDKAVNPTNVMGATKRLAELYVQSLNHSDPLLRRTRFMITRFGNVLGSNGSVVTVFRQQIQAGGPVTVTHPEVRRYFMTIPESCQLVLEAGAMGQGGEVFVFDMGEPVRIVDLARKMIRLSREPGGQDIKVVFTGLRPGEKLYEELLHTNERTLPTHHPKIMIARVAALHVEEIRFCLEQLRHQLTAGNDRALVSSIKRIIPEFISNNSEFSTLDY</sequence>
<evidence type="ECO:0000313" key="4">
    <source>
        <dbReference type="EMBL" id="RCR67701.1"/>
    </source>
</evidence>
<feature type="transmembrane region" description="Helical" evidence="2">
    <location>
        <begin position="51"/>
        <end position="72"/>
    </location>
</feature>
<protein>
    <submittedName>
        <fullName evidence="4">Polysaccharide biosynthesis protein</fullName>
    </submittedName>
</protein>
<dbReference type="PANTHER" id="PTHR43318">
    <property type="entry name" value="UDP-N-ACETYLGLUCOSAMINE 4,6-DEHYDRATASE"/>
    <property type="match status" value="1"/>
</dbReference>
<evidence type="ECO:0000313" key="5">
    <source>
        <dbReference type="Proteomes" id="UP000253383"/>
    </source>
</evidence>
<evidence type="ECO:0000256" key="2">
    <source>
        <dbReference type="SAM" id="Phobius"/>
    </source>
</evidence>
<dbReference type="InterPro" id="IPR003869">
    <property type="entry name" value="Polysac_CapD-like"/>
</dbReference>
<dbReference type="CDD" id="cd05237">
    <property type="entry name" value="UDP_invert_4-6DH_SDR_e"/>
    <property type="match status" value="1"/>
</dbReference>
<name>A0A368JNH6_9BACT</name>
<dbReference type="OrthoDB" id="9803111at2"/>
<comment type="similarity">
    <text evidence="1">Belongs to the polysaccharide synthase family.</text>
</comment>
<feature type="transmembrane region" description="Helical" evidence="2">
    <location>
        <begin position="114"/>
        <end position="134"/>
    </location>
</feature>
<keyword evidence="2" id="KW-1133">Transmembrane helix</keyword>
<dbReference type="Gene3D" id="3.40.50.720">
    <property type="entry name" value="NAD(P)-binding Rossmann-like Domain"/>
    <property type="match status" value="2"/>
</dbReference>
<dbReference type="RefSeq" id="WP_114407832.1">
    <property type="nucleotide sequence ID" value="NZ_QOWE01000017.1"/>
</dbReference>
<dbReference type="Pfam" id="PF13727">
    <property type="entry name" value="CoA_binding_3"/>
    <property type="match status" value="1"/>
</dbReference>
<evidence type="ECO:0000256" key="1">
    <source>
        <dbReference type="ARBA" id="ARBA00007430"/>
    </source>
</evidence>
<keyword evidence="2" id="KW-0472">Membrane</keyword>
<feature type="transmembrane region" description="Helical" evidence="2">
    <location>
        <begin position="84"/>
        <end position="108"/>
    </location>
</feature>
<comment type="caution">
    <text evidence="4">The sequence shown here is derived from an EMBL/GenBank/DDBJ whole genome shotgun (WGS) entry which is preliminary data.</text>
</comment>
<keyword evidence="5" id="KW-1185">Reference proteome</keyword>
<proteinExistence type="inferred from homology"/>
<dbReference type="InterPro" id="IPR036291">
    <property type="entry name" value="NAD(P)-bd_dom_sf"/>
</dbReference>